<name>A0A8S1N3N5_9CILI</name>
<accession>A0A8S1N3N5</accession>
<comment type="caution">
    <text evidence="1">The sequence shown here is derived from an EMBL/GenBank/DDBJ whole genome shotgun (WGS) entry which is preliminary data.</text>
</comment>
<evidence type="ECO:0000313" key="2">
    <source>
        <dbReference type="Proteomes" id="UP000692954"/>
    </source>
</evidence>
<evidence type="ECO:0000313" key="1">
    <source>
        <dbReference type="EMBL" id="CAD8084313.1"/>
    </source>
</evidence>
<dbReference type="Proteomes" id="UP000692954">
    <property type="component" value="Unassembled WGS sequence"/>
</dbReference>
<gene>
    <name evidence="1" type="ORF">PSON_ATCC_30995.1.T0460206</name>
</gene>
<dbReference type="AlphaFoldDB" id="A0A8S1N3N5"/>
<sequence>MDKLLQKEIRNHFQNENYKADVIDIQLKNAKIKWMIGNQEQKKIFLKRNCNYLVNVKTARKQIQQIKVKQQMIQKLKNKNTKQESFFDMISDSSEDQIE</sequence>
<proteinExistence type="predicted"/>
<reference evidence="1" key="1">
    <citation type="submission" date="2021-01" db="EMBL/GenBank/DDBJ databases">
        <authorList>
            <consortium name="Genoscope - CEA"/>
            <person name="William W."/>
        </authorList>
    </citation>
    <scope>NUCLEOTIDE SEQUENCE</scope>
</reference>
<dbReference type="EMBL" id="CAJJDN010000046">
    <property type="protein sequence ID" value="CAD8084313.1"/>
    <property type="molecule type" value="Genomic_DNA"/>
</dbReference>
<keyword evidence="2" id="KW-1185">Reference proteome</keyword>
<protein>
    <submittedName>
        <fullName evidence="1">Uncharacterized protein</fullName>
    </submittedName>
</protein>
<organism evidence="1 2">
    <name type="scientific">Paramecium sonneborni</name>
    <dbReference type="NCBI Taxonomy" id="65129"/>
    <lineage>
        <taxon>Eukaryota</taxon>
        <taxon>Sar</taxon>
        <taxon>Alveolata</taxon>
        <taxon>Ciliophora</taxon>
        <taxon>Intramacronucleata</taxon>
        <taxon>Oligohymenophorea</taxon>
        <taxon>Peniculida</taxon>
        <taxon>Parameciidae</taxon>
        <taxon>Paramecium</taxon>
    </lineage>
</organism>